<protein>
    <recommendedName>
        <fullName evidence="4">Lipoprotein</fullName>
    </recommendedName>
</protein>
<feature type="chain" id="PRO_5038942070" description="Lipoprotein" evidence="1">
    <location>
        <begin position="20"/>
        <end position="229"/>
    </location>
</feature>
<dbReference type="RefSeq" id="WP_147574182.1">
    <property type="nucleotide sequence ID" value="NZ_JACOPL010000007.1"/>
</dbReference>
<dbReference type="AlphaFoldDB" id="A0A923LUS5"/>
<organism evidence="2 3">
    <name type="scientific">Agathobaculum faecis</name>
    <dbReference type="NCBI Taxonomy" id="2763013"/>
    <lineage>
        <taxon>Bacteria</taxon>
        <taxon>Bacillati</taxon>
        <taxon>Bacillota</taxon>
        <taxon>Clostridia</taxon>
        <taxon>Eubacteriales</taxon>
        <taxon>Butyricicoccaceae</taxon>
        <taxon>Agathobaculum</taxon>
    </lineage>
</organism>
<dbReference type="PROSITE" id="PS51257">
    <property type="entry name" value="PROKAR_LIPOPROTEIN"/>
    <property type="match status" value="1"/>
</dbReference>
<sequence length="229" mass="23915">MKRSIAVTALCVLVLSGCAGQTDTVGPAAEEAGKVNPQMQALEQAEQAGLLDGDAVSGETLSEEEVLRQMGELFDTARYMAAATGETLSVGAEAGRTHEYLVVEVRDEMGESVGKLAVDRETGETYHYLGDGVLDDYATFPLYDPAAVHTYGWAGSYAGPASVGLEIVQEEEGRLTYCFSDGTEGVADITGETAKSADGEINFLLAENIVTVAGGGLTGNYTAQPAVTE</sequence>
<keyword evidence="1" id="KW-0732">Signal</keyword>
<keyword evidence="3" id="KW-1185">Reference proteome</keyword>
<dbReference type="Proteomes" id="UP000606499">
    <property type="component" value="Unassembled WGS sequence"/>
</dbReference>
<evidence type="ECO:0000256" key="1">
    <source>
        <dbReference type="SAM" id="SignalP"/>
    </source>
</evidence>
<reference evidence="2" key="1">
    <citation type="submission" date="2020-08" db="EMBL/GenBank/DDBJ databases">
        <title>Genome public.</title>
        <authorList>
            <person name="Liu C."/>
            <person name="Sun Q."/>
        </authorList>
    </citation>
    <scope>NUCLEOTIDE SEQUENCE</scope>
    <source>
        <strain evidence="2">NSJ-28</strain>
    </source>
</reference>
<accession>A0A923LUS5</accession>
<evidence type="ECO:0000313" key="2">
    <source>
        <dbReference type="EMBL" id="MBC5725514.1"/>
    </source>
</evidence>
<evidence type="ECO:0000313" key="3">
    <source>
        <dbReference type="Proteomes" id="UP000606499"/>
    </source>
</evidence>
<gene>
    <name evidence="2" type="ORF">H8S45_08600</name>
</gene>
<comment type="caution">
    <text evidence="2">The sequence shown here is derived from an EMBL/GenBank/DDBJ whole genome shotgun (WGS) entry which is preliminary data.</text>
</comment>
<feature type="signal peptide" evidence="1">
    <location>
        <begin position="1"/>
        <end position="19"/>
    </location>
</feature>
<proteinExistence type="predicted"/>
<evidence type="ECO:0008006" key="4">
    <source>
        <dbReference type="Google" id="ProtNLM"/>
    </source>
</evidence>
<name>A0A923LUS5_9FIRM</name>
<dbReference type="EMBL" id="JACOPL010000007">
    <property type="protein sequence ID" value="MBC5725514.1"/>
    <property type="molecule type" value="Genomic_DNA"/>
</dbReference>